<organism evidence="3 4">
    <name type="scientific">Artemisia annua</name>
    <name type="common">Sweet wormwood</name>
    <dbReference type="NCBI Taxonomy" id="35608"/>
    <lineage>
        <taxon>Eukaryota</taxon>
        <taxon>Viridiplantae</taxon>
        <taxon>Streptophyta</taxon>
        <taxon>Embryophyta</taxon>
        <taxon>Tracheophyta</taxon>
        <taxon>Spermatophyta</taxon>
        <taxon>Magnoliopsida</taxon>
        <taxon>eudicotyledons</taxon>
        <taxon>Gunneridae</taxon>
        <taxon>Pentapetalae</taxon>
        <taxon>asterids</taxon>
        <taxon>campanulids</taxon>
        <taxon>Asterales</taxon>
        <taxon>Asteraceae</taxon>
        <taxon>Asteroideae</taxon>
        <taxon>Anthemideae</taxon>
        <taxon>Artemisiinae</taxon>
        <taxon>Artemisia</taxon>
    </lineage>
</organism>
<feature type="region of interest" description="Disordered" evidence="1">
    <location>
        <begin position="609"/>
        <end position="637"/>
    </location>
</feature>
<evidence type="ECO:0000313" key="4">
    <source>
        <dbReference type="Proteomes" id="UP000245207"/>
    </source>
</evidence>
<evidence type="ECO:0000313" key="3">
    <source>
        <dbReference type="EMBL" id="PWA92790.1"/>
    </source>
</evidence>
<feature type="compositionally biased region" description="Basic and acidic residues" evidence="1">
    <location>
        <begin position="561"/>
        <end position="574"/>
    </location>
</feature>
<dbReference type="InterPro" id="IPR020847">
    <property type="entry name" value="AP_endonuclease_F1_BS"/>
</dbReference>
<dbReference type="SUPFAM" id="SSF56219">
    <property type="entry name" value="DNase I-like"/>
    <property type="match status" value="1"/>
</dbReference>
<keyword evidence="3" id="KW-0808">Transferase</keyword>
<dbReference type="PANTHER" id="PTHR46701">
    <property type="entry name" value="GLYCOSYLTRANSFERASE-LIKE KOBITO 1"/>
    <property type="match status" value="1"/>
</dbReference>
<keyword evidence="4" id="KW-1185">Reference proteome</keyword>
<feature type="domain" description="Reverse transcriptase zinc-binding" evidence="2">
    <location>
        <begin position="329"/>
        <end position="413"/>
    </location>
</feature>
<protein>
    <submittedName>
        <fullName evidence="3">Glycosyltransferase family 92</fullName>
    </submittedName>
</protein>
<dbReference type="EMBL" id="PKPP01000436">
    <property type="protein sequence ID" value="PWA92790.1"/>
    <property type="molecule type" value="Genomic_DNA"/>
</dbReference>
<dbReference type="InterPro" id="IPR036691">
    <property type="entry name" value="Endo/exonu/phosph_ase_sf"/>
</dbReference>
<dbReference type="GO" id="GO:0004519">
    <property type="term" value="F:endonuclease activity"/>
    <property type="evidence" value="ECO:0007669"/>
    <property type="project" value="InterPro"/>
</dbReference>
<proteinExistence type="predicted"/>
<feature type="compositionally biased region" description="Basic and acidic residues" evidence="1">
    <location>
        <begin position="991"/>
        <end position="1000"/>
    </location>
</feature>
<feature type="compositionally biased region" description="Basic and acidic residues" evidence="1">
    <location>
        <begin position="1199"/>
        <end position="1210"/>
    </location>
</feature>
<dbReference type="InterPro" id="IPR026960">
    <property type="entry name" value="RVT-Znf"/>
</dbReference>
<feature type="compositionally biased region" description="Basic and acidic residues" evidence="1">
    <location>
        <begin position="1046"/>
        <end position="1057"/>
    </location>
</feature>
<dbReference type="GO" id="GO:0016740">
    <property type="term" value="F:transferase activity"/>
    <property type="evidence" value="ECO:0007669"/>
    <property type="project" value="UniProtKB-KW"/>
</dbReference>
<feature type="compositionally biased region" description="Polar residues" evidence="1">
    <location>
        <begin position="614"/>
        <end position="633"/>
    </location>
</feature>
<evidence type="ECO:0000259" key="2">
    <source>
        <dbReference type="Pfam" id="PF13966"/>
    </source>
</evidence>
<dbReference type="GO" id="GO:0009737">
    <property type="term" value="P:response to abscisic acid"/>
    <property type="evidence" value="ECO:0007669"/>
    <property type="project" value="InterPro"/>
</dbReference>
<dbReference type="GO" id="GO:0003677">
    <property type="term" value="F:DNA binding"/>
    <property type="evidence" value="ECO:0007669"/>
    <property type="project" value="InterPro"/>
</dbReference>
<dbReference type="Gene3D" id="3.60.10.10">
    <property type="entry name" value="Endonuclease/exonuclease/phosphatase"/>
    <property type="match status" value="1"/>
</dbReference>
<sequence>MAGLYSSIKPSASSSSLLLLSLFLFSIAAFAFVLQWPDVVGTNFRWPSLKGIEFPGMFTTTDTSSNCVDTLGQSRSISFPYFRDWRFSYKSGLKPKICITSSTSAGLDQILPWIYYHKVIGVTNFFLFVEGKAATAGVSKFLESIPGVKLVHRTKELEEEQAKSRMWNETHMSRYFYKPCNYELFVKQYLNTEMAIVMAEFLMLSINFKEARMDWIFHLDTDELIYPAGTREYSLGELLLDVPEYVDMVIFPNYESCVERDDIHEPFSEVISVAERMRIGWASSSLRREPRGGVETEQWEAISALIQAFIFSPQQDRLQWTLDSSDEFSVSSARSFLDGRLLFSGGCSTRWNNFVPIKLNILLWRIALARIPSRDNLVSRGIVLESTLCPVCSTSLETVEHVFADCVELRGIWSNISRWWNVPTPSHVSVDSLINWADHSKLSVLQRKCFDAVICTAFWVLWKFRNSFIFDSVKPRKSNIFDDIVSRSFFWLCNRRKNYEWGMGRLWMVFKKYGTVFDMFMVQIRFIRDVEGLLKQLQQIKIGEKWLRVYVAYDRKYKDNSEPRDTFKRQETGSKHANNGEWYSGSGNGFRRDNRRFVDVVNGGINRNGANNGEKVSNGMSVQTNNKEGSTLNRDGMGSERTIEVDDMDINSGLLGRSVVGEVKAMCFLSKLPILCEEQGLVGIEVKLLGGLEVLVVMENENTAANLLIDKEHGLRRWIHKLRRGDSLHRTSGRITWISILGIPISCWGERMFKKIAALHGTILGMHNCRLEGNQTLVYGRVQIHSINKGLINEVLNEKVKGKYHKVCVVEEVRDIVNVDIQKVVKGRKFGEKTDDPVENNDMQVDDEEGKSNSEGSESSEDEEVDQIKVKKGGAVADSGDRNVEEDEGSRFSGETKVGNTFDGENGSSKAGDFRENIGSYGECNERRKEKVNSENFIEKGDKSIKQSHGKVKSENIKVVREKKIEHSISKGYKNMESKGNTRGVETNGLENKKDRDTMEHNTPGPSGRYYVRRNKELRKKSVVNNNSKHILQKNNNSQHIIDVEKERREQDSPMSKRDKRVISPSFSMGSGGSRLRKKRKANDEEMLDGIEDEMTFNQGKTIGEKCESKTKNGRKSVTKTREIARKTGVKGLGGDKKEVSDVYKECYDEVGRENNGIFHFGCGIEDEADISRCKVNMEPVKEIGELIGVSWVRAEEEHKVKESSREGNKAEGSAVQQPQDDFNKGMGECGKKGWIKSIIRDERPDVIGIQETKCGIVDDIWVENIWGGHGYGYSQLPANGNSGGIIVIWDTRVFVCKEAIGDERFIAVKGEWKGKNEDVFLVSIYGPHVSLFKKNYDHLTEETYYGNYKESVRENPGYFLTYSNGKSAARVQQHLRPNGAHRWYNYKKIPNEVMFHEAAILHYTYAKFSDLTSRRDRCGCKPTKEHVKKCFFLEFDSDAFIIASSSTEEEMLNWYREHVVWTNKNVTKKLMKEGILTRIYAPMVIIQGLKETGVYSSLIESVQKSLSKDSFLSSNEIRSNSSIAVDATAGVFGQIGKVDPRIDVGNGSQATNTDLLAMPPLPSPVLDVIDRYI</sequence>
<feature type="region of interest" description="Disordered" evidence="1">
    <location>
        <begin position="974"/>
        <end position="1010"/>
    </location>
</feature>
<feature type="region of interest" description="Disordered" evidence="1">
    <location>
        <begin position="1199"/>
        <end position="1223"/>
    </location>
</feature>
<name>A0A2U1Q447_ARTAN</name>
<accession>A0A2U1Q447</accession>
<feature type="region of interest" description="Disordered" evidence="1">
    <location>
        <begin position="561"/>
        <end position="588"/>
    </location>
</feature>
<dbReference type="PANTHER" id="PTHR46701:SF9">
    <property type="entry name" value="GLYCOSYLTRANSFERASE FAMILY 92 PROTEIN"/>
    <property type="match status" value="1"/>
</dbReference>
<feature type="region of interest" description="Disordered" evidence="1">
    <location>
        <begin position="1046"/>
        <end position="1082"/>
    </location>
</feature>
<feature type="region of interest" description="Disordered" evidence="1">
    <location>
        <begin position="831"/>
        <end position="914"/>
    </location>
</feature>
<gene>
    <name evidence="3" type="ORF">CTI12_AA067030</name>
</gene>
<dbReference type="InterPro" id="IPR044224">
    <property type="entry name" value="KOBITO1-like"/>
</dbReference>
<dbReference type="Pfam" id="PF13966">
    <property type="entry name" value="zf-RVT"/>
    <property type="match status" value="1"/>
</dbReference>
<dbReference type="GO" id="GO:0006281">
    <property type="term" value="P:DNA repair"/>
    <property type="evidence" value="ECO:0007669"/>
    <property type="project" value="InterPro"/>
</dbReference>
<dbReference type="Proteomes" id="UP000245207">
    <property type="component" value="Unassembled WGS sequence"/>
</dbReference>
<dbReference type="GO" id="GO:0030244">
    <property type="term" value="P:cellulose biosynthetic process"/>
    <property type="evidence" value="ECO:0007669"/>
    <property type="project" value="InterPro"/>
</dbReference>
<dbReference type="PROSITE" id="PS00726">
    <property type="entry name" value="AP_NUCLEASE_F1_1"/>
    <property type="match status" value="1"/>
</dbReference>
<dbReference type="STRING" id="35608.A0A2U1Q447"/>
<dbReference type="OrthoDB" id="433309at2759"/>
<reference evidence="3 4" key="1">
    <citation type="journal article" date="2018" name="Mol. Plant">
        <title>The genome of Artemisia annua provides insight into the evolution of Asteraceae family and artemisinin biosynthesis.</title>
        <authorList>
            <person name="Shen Q."/>
            <person name="Zhang L."/>
            <person name="Liao Z."/>
            <person name="Wang S."/>
            <person name="Yan T."/>
            <person name="Shi P."/>
            <person name="Liu M."/>
            <person name="Fu X."/>
            <person name="Pan Q."/>
            <person name="Wang Y."/>
            <person name="Lv Z."/>
            <person name="Lu X."/>
            <person name="Zhang F."/>
            <person name="Jiang W."/>
            <person name="Ma Y."/>
            <person name="Chen M."/>
            <person name="Hao X."/>
            <person name="Li L."/>
            <person name="Tang Y."/>
            <person name="Lv G."/>
            <person name="Zhou Y."/>
            <person name="Sun X."/>
            <person name="Brodelius P.E."/>
            <person name="Rose J.K.C."/>
            <person name="Tang K."/>
        </authorList>
    </citation>
    <scope>NUCLEOTIDE SEQUENCE [LARGE SCALE GENOMIC DNA]</scope>
    <source>
        <strain evidence="4">cv. Huhao1</strain>
        <tissue evidence="3">Leaf</tissue>
    </source>
</reference>
<comment type="caution">
    <text evidence="3">The sequence shown here is derived from an EMBL/GenBank/DDBJ whole genome shotgun (WGS) entry which is preliminary data.</text>
</comment>
<evidence type="ECO:0000256" key="1">
    <source>
        <dbReference type="SAM" id="MobiDB-lite"/>
    </source>
</evidence>